<feature type="transmembrane region" description="Helical" evidence="2">
    <location>
        <begin position="147"/>
        <end position="169"/>
    </location>
</feature>
<name>A0A0D9RNX0_CHLSB</name>
<accession>A0A0D9RNX0</accession>
<dbReference type="AlphaFoldDB" id="A0A0D9RNX0"/>
<dbReference type="BioGRID-ORCS" id="103221077">
    <property type="hits" value="0 hits in 6 CRISPR screens"/>
</dbReference>
<protein>
    <recommendedName>
        <fullName evidence="5">AP20 region protein 1</fullName>
    </recommendedName>
</protein>
<dbReference type="EMBL" id="AQIB01119303">
    <property type="status" value="NOT_ANNOTATED_CDS"/>
    <property type="molecule type" value="Genomic_DNA"/>
</dbReference>
<dbReference type="Proteomes" id="UP000029965">
    <property type="component" value="Chromosome 15"/>
</dbReference>
<keyword evidence="2" id="KW-0472">Membrane</keyword>
<organism evidence="3 4">
    <name type="scientific">Chlorocebus sabaeus</name>
    <name type="common">Green monkey</name>
    <name type="synonym">Simia sabaea</name>
    <dbReference type="NCBI Taxonomy" id="60711"/>
    <lineage>
        <taxon>Eukaryota</taxon>
        <taxon>Metazoa</taxon>
        <taxon>Chordata</taxon>
        <taxon>Craniata</taxon>
        <taxon>Vertebrata</taxon>
        <taxon>Euteleostomi</taxon>
        <taxon>Mammalia</taxon>
        <taxon>Eutheria</taxon>
        <taxon>Euarchontoglires</taxon>
        <taxon>Primates</taxon>
        <taxon>Haplorrhini</taxon>
        <taxon>Catarrhini</taxon>
        <taxon>Cercopithecidae</taxon>
        <taxon>Cercopithecinae</taxon>
        <taxon>Chlorocebus</taxon>
    </lineage>
</organism>
<evidence type="ECO:0000256" key="1">
    <source>
        <dbReference type="SAM" id="MobiDB-lite"/>
    </source>
</evidence>
<dbReference type="GeneID" id="103221077"/>
<evidence type="ECO:0008006" key="5">
    <source>
        <dbReference type="Google" id="ProtNLM"/>
    </source>
</evidence>
<reference evidence="3" key="3">
    <citation type="submission" date="2025-09" db="UniProtKB">
        <authorList>
            <consortium name="Ensembl"/>
        </authorList>
    </citation>
    <scope>IDENTIFICATION</scope>
</reference>
<dbReference type="Bgee" id="ENSCSAG00000014170">
    <property type="expression patterns" value="Expressed in blood"/>
</dbReference>
<dbReference type="OMA" id="GPEFENV"/>
<reference evidence="3" key="2">
    <citation type="submission" date="2025-08" db="UniProtKB">
        <authorList>
            <consortium name="Ensembl"/>
        </authorList>
    </citation>
    <scope>IDENTIFICATION</scope>
</reference>
<keyword evidence="2" id="KW-0812">Transmembrane</keyword>
<evidence type="ECO:0000256" key="2">
    <source>
        <dbReference type="SAM" id="Phobius"/>
    </source>
</evidence>
<reference evidence="3 4" key="1">
    <citation type="submission" date="2014-03" db="EMBL/GenBank/DDBJ databases">
        <authorList>
            <person name="Warren W."/>
            <person name="Wilson R.K."/>
        </authorList>
    </citation>
    <scope>NUCLEOTIDE SEQUENCE</scope>
</reference>
<dbReference type="eggNOG" id="ENOG502RU2H">
    <property type="taxonomic scope" value="Eukaryota"/>
</dbReference>
<keyword evidence="2" id="KW-1133">Transmembrane helix</keyword>
<evidence type="ECO:0000313" key="3">
    <source>
        <dbReference type="Ensembl" id="ENSCSAP00000010309.1"/>
    </source>
</evidence>
<feature type="region of interest" description="Disordered" evidence="1">
    <location>
        <begin position="81"/>
        <end position="102"/>
    </location>
</feature>
<proteinExistence type="predicted"/>
<dbReference type="KEGG" id="csab:103221077"/>
<dbReference type="GeneTree" id="ENSGT00390000004487"/>
<dbReference type="Ensembl" id="ENSCSAT00000012266.1">
    <property type="protein sequence ID" value="ENSCSAP00000010309.1"/>
    <property type="gene ID" value="ENSCSAG00000014170.1"/>
</dbReference>
<sequence length="170" mass="18254">MKTMATRKRCKLSRTGPEFENVIKRLLCARTFHTRIGGDLTHGIINRGRLANAEQMGLQGSAQHFNIFPLDLWTQGKKTGVQKSGGTDSIPAAGRSGTANQPSIAPRRCLFSRGITASDGLKRGRGCNGAAHLVCVDAWKTELGEPWVSIALALAGLGAILILELSWFVG</sequence>
<evidence type="ECO:0000313" key="4">
    <source>
        <dbReference type="Proteomes" id="UP000029965"/>
    </source>
</evidence>
<keyword evidence="4" id="KW-1185">Reference proteome</keyword>